<evidence type="ECO:0000256" key="2">
    <source>
        <dbReference type="ARBA" id="ARBA00022598"/>
    </source>
</evidence>
<keyword evidence="3" id="KW-0547">Nucleotide-binding</keyword>
<feature type="region of interest" description="Disordered" evidence="5">
    <location>
        <begin position="127"/>
        <end position="154"/>
    </location>
</feature>
<dbReference type="GO" id="GO:0005524">
    <property type="term" value="F:ATP binding"/>
    <property type="evidence" value="ECO:0007669"/>
    <property type="project" value="UniProtKB-KW"/>
</dbReference>
<dbReference type="GO" id="GO:0004321">
    <property type="term" value="F:fatty-acyl-CoA synthase activity"/>
    <property type="evidence" value="ECO:0007669"/>
    <property type="project" value="TreeGrafter"/>
</dbReference>
<gene>
    <name evidence="7" type="ORF">KM312_03575</name>
</gene>
<accession>A0A947CW67</accession>
<dbReference type="GO" id="GO:0006633">
    <property type="term" value="P:fatty acid biosynthetic process"/>
    <property type="evidence" value="ECO:0007669"/>
    <property type="project" value="TreeGrafter"/>
</dbReference>
<dbReference type="SUPFAM" id="SSF56801">
    <property type="entry name" value="Acetyl-CoA synthetase-like"/>
    <property type="match status" value="1"/>
</dbReference>
<evidence type="ECO:0000256" key="5">
    <source>
        <dbReference type="SAM" id="MobiDB-lite"/>
    </source>
</evidence>
<dbReference type="GO" id="GO:0015645">
    <property type="term" value="F:fatty acid ligase activity"/>
    <property type="evidence" value="ECO:0007669"/>
    <property type="project" value="TreeGrafter"/>
</dbReference>
<dbReference type="InterPro" id="IPR051087">
    <property type="entry name" value="Mitochondrial_ACSM"/>
</dbReference>
<dbReference type="EMBL" id="JAHHQF010000043">
    <property type="protein sequence ID" value="MBT9281728.1"/>
    <property type="molecule type" value="Genomic_DNA"/>
</dbReference>
<proteinExistence type="inferred from homology"/>
<keyword evidence="4" id="KW-0067">ATP-binding</keyword>
<keyword evidence="2" id="KW-0436">Ligase</keyword>
<protein>
    <recommendedName>
        <fullName evidence="6">AMP-binding enzyme C-terminal domain-containing protein</fullName>
    </recommendedName>
</protein>
<evidence type="ECO:0000256" key="3">
    <source>
        <dbReference type="ARBA" id="ARBA00022741"/>
    </source>
</evidence>
<dbReference type="InterPro" id="IPR042099">
    <property type="entry name" value="ANL_N_sf"/>
</dbReference>
<feature type="domain" description="AMP-binding enzyme C-terminal" evidence="6">
    <location>
        <begin position="37"/>
        <end position="114"/>
    </location>
</feature>
<evidence type="ECO:0000259" key="6">
    <source>
        <dbReference type="Pfam" id="PF13193"/>
    </source>
</evidence>
<dbReference type="GO" id="GO:0006637">
    <property type="term" value="P:acyl-CoA metabolic process"/>
    <property type="evidence" value="ECO:0007669"/>
    <property type="project" value="TreeGrafter"/>
</dbReference>
<evidence type="ECO:0000256" key="1">
    <source>
        <dbReference type="ARBA" id="ARBA00006432"/>
    </source>
</evidence>
<dbReference type="InterPro" id="IPR025110">
    <property type="entry name" value="AMP-bd_C"/>
</dbReference>
<dbReference type="PANTHER" id="PTHR43605:SF10">
    <property type="entry name" value="ACYL-COA SYNTHETASE MEDIUM CHAIN FAMILY MEMBER 3"/>
    <property type="match status" value="1"/>
</dbReference>
<dbReference type="PANTHER" id="PTHR43605">
    <property type="entry name" value="ACYL-COENZYME A SYNTHETASE"/>
    <property type="match status" value="1"/>
</dbReference>
<comment type="caution">
    <text evidence="7">The sequence shown here is derived from an EMBL/GenBank/DDBJ whole genome shotgun (WGS) entry which is preliminary data.</text>
</comment>
<dbReference type="InterPro" id="IPR045851">
    <property type="entry name" value="AMP-bd_C_sf"/>
</dbReference>
<dbReference type="Gene3D" id="3.30.300.30">
    <property type="match status" value="1"/>
</dbReference>
<dbReference type="Pfam" id="PF13193">
    <property type="entry name" value="AMP-binding_C"/>
    <property type="match status" value="1"/>
</dbReference>
<organism evidence="7 8">
    <name type="scientific">Hydrogenibacillus schlegelii</name>
    <name type="common">Bacillus schlegelii</name>
    <dbReference type="NCBI Taxonomy" id="1484"/>
    <lineage>
        <taxon>Bacteria</taxon>
        <taxon>Bacillati</taxon>
        <taxon>Bacillota</taxon>
        <taxon>Bacilli</taxon>
        <taxon>Bacillales</taxon>
        <taxon>Bacillales Family X. Incertae Sedis</taxon>
        <taxon>Hydrogenibacillus</taxon>
    </lineage>
</organism>
<sequence length="154" mass="16308">MRTGDLAVRDEEGYFWFRGRKDDIINAAGYRLGPHDIESALLRHPAVAMAAAIGVPDPVRGERVAAYVQLVSGAKPTEALASALKALVRNTVGHHAVPGEIRFVEALLLTPTGKLMRHVLRAEARARAAEAGEAPPFGGGPANPDGGEKAEDRA</sequence>
<evidence type="ECO:0000313" key="8">
    <source>
        <dbReference type="Proteomes" id="UP000748108"/>
    </source>
</evidence>
<reference evidence="7" key="1">
    <citation type="journal article" date="2021" name="Microbiology">
        <title>Metagenomic Analysis of the Microbial Community in the Underground Coal Fire Area (Kemerovo Region, Russia) Revealed Predominance of Thermophilic Members of the Phyla Deinococcus-thermus, Aquificae, and Firmicutes.</title>
        <authorList>
            <person name="Kadnikov V."/>
            <person name="Mardanov A.V."/>
            <person name="Beletsky A.V."/>
            <person name="Karnachuk O.V."/>
            <person name="Ravin N.V."/>
        </authorList>
    </citation>
    <scope>NUCLEOTIDE SEQUENCE</scope>
    <source>
        <strain evidence="7">RBS10-49</strain>
    </source>
</reference>
<evidence type="ECO:0000313" key="7">
    <source>
        <dbReference type="EMBL" id="MBT9281728.1"/>
    </source>
</evidence>
<dbReference type="AlphaFoldDB" id="A0A947CW67"/>
<dbReference type="Gene3D" id="3.40.50.12780">
    <property type="entry name" value="N-terminal domain of ligase-like"/>
    <property type="match status" value="1"/>
</dbReference>
<comment type="similarity">
    <text evidence="1">Belongs to the ATP-dependent AMP-binding enzyme family.</text>
</comment>
<dbReference type="Proteomes" id="UP000748108">
    <property type="component" value="Unassembled WGS sequence"/>
</dbReference>
<name>A0A947CW67_HYDSH</name>
<evidence type="ECO:0000256" key="4">
    <source>
        <dbReference type="ARBA" id="ARBA00022840"/>
    </source>
</evidence>